<dbReference type="STRING" id="471856.Jden_0780"/>
<sequence>MGNSGVNSSWRERQAHLREVMAEAKTLEREPAARWVTVVFGAATALWIVVVVWLALTLPDEVPIHWSSGGVPDGWASKTGALAFSILVPLATIFPLVFLSRLVLAAPDTLNSPHKEWWIAEPHRLIRCERLLREDLMVIVALTVVLLTTVDVLIGYAAHQPGGVVPSWWFTILLVAYVLALVGYTTWMYASARYRPTKPVPPTGK</sequence>
<keyword evidence="1" id="KW-1133">Transmembrane helix</keyword>
<dbReference type="Pfam" id="PF07853">
    <property type="entry name" value="DUF1648"/>
    <property type="match status" value="1"/>
</dbReference>
<dbReference type="eggNOG" id="ENOG5032XUJ">
    <property type="taxonomic scope" value="Bacteria"/>
</dbReference>
<organism evidence="3 4">
    <name type="scientific">Jonesia denitrificans (strain ATCC 14870 / DSM 20603 / BCRC 15368 / CIP 55.134 / JCM 11481 / NBRC 15587 / NCTC 10816 / Prevot 55134)</name>
    <name type="common">Listeria denitrificans</name>
    <dbReference type="NCBI Taxonomy" id="471856"/>
    <lineage>
        <taxon>Bacteria</taxon>
        <taxon>Bacillati</taxon>
        <taxon>Actinomycetota</taxon>
        <taxon>Actinomycetes</taxon>
        <taxon>Micrococcales</taxon>
        <taxon>Jonesiaceae</taxon>
        <taxon>Jonesia</taxon>
    </lineage>
</organism>
<evidence type="ECO:0000256" key="1">
    <source>
        <dbReference type="SAM" id="Phobius"/>
    </source>
</evidence>
<name>C7R1X4_JONDD</name>
<protein>
    <recommendedName>
        <fullName evidence="2">DUF1648 domain-containing protein</fullName>
    </recommendedName>
</protein>
<feature type="transmembrane region" description="Helical" evidence="1">
    <location>
        <begin position="35"/>
        <end position="56"/>
    </location>
</feature>
<feature type="transmembrane region" description="Helical" evidence="1">
    <location>
        <begin position="81"/>
        <end position="104"/>
    </location>
</feature>
<feature type="domain" description="DUF1648" evidence="2">
    <location>
        <begin position="45"/>
        <end position="87"/>
    </location>
</feature>
<reference evidence="3 4" key="1">
    <citation type="journal article" date="2009" name="Stand. Genomic Sci.">
        <title>Complete genome sequence of Jonesia denitrificans type strain (Prevot 55134).</title>
        <authorList>
            <person name="Pukall R."/>
            <person name="Gehrich-Schroter G."/>
            <person name="Lapidus A."/>
            <person name="Nolan M."/>
            <person name="Glavina Del Rio T."/>
            <person name="Lucas S."/>
            <person name="Chen F."/>
            <person name="Tice H."/>
            <person name="Pitluck S."/>
            <person name="Cheng J.F."/>
            <person name="Copeland A."/>
            <person name="Saunders E."/>
            <person name="Brettin T."/>
            <person name="Detter J.C."/>
            <person name="Bruce D."/>
            <person name="Goodwin L."/>
            <person name="Pati A."/>
            <person name="Ivanova N."/>
            <person name="Mavromatis K."/>
            <person name="Ovchinnikova G."/>
            <person name="Chen A."/>
            <person name="Palaniappan K."/>
            <person name="Land M."/>
            <person name="Hauser L."/>
            <person name="Chang Y.J."/>
            <person name="Jeffries C.D."/>
            <person name="Chain P."/>
            <person name="Goker M."/>
            <person name="Bristow J."/>
            <person name="Eisen J.A."/>
            <person name="Markowitz V."/>
            <person name="Hugenholtz P."/>
            <person name="Kyrpides N.C."/>
            <person name="Klenk H.P."/>
            <person name="Han C."/>
        </authorList>
    </citation>
    <scope>NUCLEOTIDE SEQUENCE [LARGE SCALE GENOMIC DNA]</scope>
    <source>
        <strain evidence="4">ATCC 14870 / DSM 20603 / BCRC 15368 / CIP 55.134 / JCM 11481 / NBRC 15587 / NCTC 10816 / Prevot 55134</strain>
    </source>
</reference>
<dbReference type="InterPro" id="IPR012867">
    <property type="entry name" value="DUF1648"/>
</dbReference>
<feature type="transmembrane region" description="Helical" evidence="1">
    <location>
        <begin position="136"/>
        <end position="156"/>
    </location>
</feature>
<feature type="transmembrane region" description="Helical" evidence="1">
    <location>
        <begin position="168"/>
        <end position="190"/>
    </location>
</feature>
<dbReference type="OrthoDB" id="4869080at2"/>
<keyword evidence="1" id="KW-0472">Membrane</keyword>
<dbReference type="KEGG" id="jde:Jden_0780"/>
<evidence type="ECO:0000313" key="4">
    <source>
        <dbReference type="Proteomes" id="UP000000628"/>
    </source>
</evidence>
<evidence type="ECO:0000313" key="3">
    <source>
        <dbReference type="EMBL" id="ACV08442.1"/>
    </source>
</evidence>
<evidence type="ECO:0000259" key="2">
    <source>
        <dbReference type="Pfam" id="PF07853"/>
    </source>
</evidence>
<dbReference type="HOGENOM" id="CLU_1439001_0_0_11"/>
<dbReference type="AlphaFoldDB" id="C7R1X4"/>
<dbReference type="EMBL" id="CP001706">
    <property type="protein sequence ID" value="ACV08442.1"/>
    <property type="molecule type" value="Genomic_DNA"/>
</dbReference>
<keyword evidence="4" id="KW-1185">Reference proteome</keyword>
<keyword evidence="1" id="KW-0812">Transmembrane</keyword>
<gene>
    <name evidence="3" type="ordered locus">Jden_0780</name>
</gene>
<accession>C7R1X4</accession>
<dbReference type="Proteomes" id="UP000000628">
    <property type="component" value="Chromosome"/>
</dbReference>
<proteinExistence type="predicted"/>
<dbReference type="RefSeq" id="WP_015771070.1">
    <property type="nucleotide sequence ID" value="NC_013174.1"/>
</dbReference>